<dbReference type="PANTHER" id="PTHR47359:SF3">
    <property type="entry name" value="NLP_P60 DOMAIN-CONTAINING PROTEIN-RELATED"/>
    <property type="match status" value="1"/>
</dbReference>
<keyword evidence="6" id="KW-1185">Reference proteome</keyword>
<dbReference type="Proteomes" id="UP000030300">
    <property type="component" value="Chromosome"/>
</dbReference>
<dbReference type="GO" id="GO:0008234">
    <property type="term" value="F:cysteine-type peptidase activity"/>
    <property type="evidence" value="ECO:0007669"/>
    <property type="project" value="UniProtKB-KW"/>
</dbReference>
<dbReference type="SUPFAM" id="SSF54001">
    <property type="entry name" value="Cysteine proteinases"/>
    <property type="match status" value="1"/>
</dbReference>
<keyword evidence="2" id="KW-0645">Protease</keyword>
<reference evidence="5 6" key="1">
    <citation type="journal article" date="2015" name="Genome Announc.">
        <title>Complete Genome Sequence of Steroid-Transforming Nocardioides simplex VKM Ac-2033D.</title>
        <authorList>
            <person name="Shtratnikova V.Y."/>
            <person name="Schelkunov M.I."/>
            <person name="Pekov Y.A."/>
            <person name="Fokina V.V."/>
            <person name="Logacheva M.D."/>
            <person name="Sokolov S.L."/>
            <person name="Bragin E.Y."/>
            <person name="Ashapkin V.V."/>
            <person name="Donova M.V."/>
        </authorList>
    </citation>
    <scope>NUCLEOTIDE SEQUENCE [LARGE SCALE GENOMIC DNA]</scope>
    <source>
        <strain evidence="5 6">VKM Ac-2033D</strain>
    </source>
</reference>
<evidence type="ECO:0000256" key="1">
    <source>
        <dbReference type="ARBA" id="ARBA00007074"/>
    </source>
</evidence>
<gene>
    <name evidence="5" type="ORF">KR76_11020</name>
</gene>
<dbReference type="Gene3D" id="3.90.1720.10">
    <property type="entry name" value="endopeptidase domain like (from Nostoc punctiforme)"/>
    <property type="match status" value="1"/>
</dbReference>
<evidence type="ECO:0000256" key="4">
    <source>
        <dbReference type="ARBA" id="ARBA00022807"/>
    </source>
</evidence>
<protein>
    <submittedName>
        <fullName evidence="5">Putative secreted protein</fullName>
    </submittedName>
</protein>
<dbReference type="EMBL" id="CP009896">
    <property type="protein sequence ID" value="AIY17151.1"/>
    <property type="molecule type" value="Genomic_DNA"/>
</dbReference>
<dbReference type="Pfam" id="PF00877">
    <property type="entry name" value="NLPC_P60"/>
    <property type="match status" value="1"/>
</dbReference>
<dbReference type="InterPro" id="IPR038765">
    <property type="entry name" value="Papain-like_cys_pep_sf"/>
</dbReference>
<keyword evidence="4" id="KW-0788">Thiol protease</keyword>
<dbReference type="AlphaFoldDB" id="A0A0A1DIE6"/>
<evidence type="ECO:0000256" key="2">
    <source>
        <dbReference type="ARBA" id="ARBA00022670"/>
    </source>
</evidence>
<dbReference type="InterPro" id="IPR051794">
    <property type="entry name" value="PG_Endopeptidase_C40"/>
</dbReference>
<dbReference type="GO" id="GO:0006508">
    <property type="term" value="P:proteolysis"/>
    <property type="evidence" value="ECO:0007669"/>
    <property type="project" value="UniProtKB-KW"/>
</dbReference>
<dbReference type="PROSITE" id="PS51935">
    <property type="entry name" value="NLPC_P60"/>
    <property type="match status" value="1"/>
</dbReference>
<sequence>MLNGRTRTTAALAALAVTGAITFGVSASGSPAQAKPDIETVRAKVDRLFHESEQAAERYNDARLELDELNDDLSSLEADQSRQGDALDGVRSDVRASIIQRYQSGGLGPAGELLASDSEGFLDELSTSATVGDLQNSLLSSYGTELKAYSIRKDQTEKRRDDIADLKDTLSEQKKTADAKLAEAKELLSKLEAEQRAEILSRDSGRPVDASSIPASGRAAIAIKYALAQVGDAYVWGAAGPNAFDCSGLTMMAYAQADVSLPHSSRAQYSSGAHVAKSDLQPGDLVFYYSPISHVGIYLGNGMIVHAANPGAGVKVSDLDEMPYAGAVRPG</sequence>
<dbReference type="STRING" id="2045.KR76_11020"/>
<evidence type="ECO:0000313" key="6">
    <source>
        <dbReference type="Proteomes" id="UP000030300"/>
    </source>
</evidence>
<dbReference type="HOGENOM" id="CLU_034085_1_2_11"/>
<evidence type="ECO:0000313" key="5">
    <source>
        <dbReference type="EMBL" id="AIY17151.1"/>
    </source>
</evidence>
<keyword evidence="3" id="KW-0378">Hydrolase</keyword>
<dbReference type="InterPro" id="IPR000064">
    <property type="entry name" value="NLP_P60_dom"/>
</dbReference>
<dbReference type="KEGG" id="psim:KR76_11020"/>
<accession>A0A0A1DIE6</accession>
<evidence type="ECO:0000256" key="3">
    <source>
        <dbReference type="ARBA" id="ARBA00022801"/>
    </source>
</evidence>
<name>A0A0A1DIE6_NOCSI</name>
<proteinExistence type="inferred from homology"/>
<organism evidence="5 6">
    <name type="scientific">Nocardioides simplex</name>
    <name type="common">Arthrobacter simplex</name>
    <dbReference type="NCBI Taxonomy" id="2045"/>
    <lineage>
        <taxon>Bacteria</taxon>
        <taxon>Bacillati</taxon>
        <taxon>Actinomycetota</taxon>
        <taxon>Actinomycetes</taxon>
        <taxon>Propionibacteriales</taxon>
        <taxon>Nocardioidaceae</taxon>
        <taxon>Pimelobacter</taxon>
    </lineage>
</organism>
<dbReference type="PANTHER" id="PTHR47359">
    <property type="entry name" value="PEPTIDOGLYCAN DL-ENDOPEPTIDASE CWLO"/>
    <property type="match status" value="1"/>
</dbReference>
<dbReference type="eggNOG" id="COG0791">
    <property type="taxonomic scope" value="Bacteria"/>
</dbReference>
<comment type="similarity">
    <text evidence="1">Belongs to the peptidase C40 family.</text>
</comment>